<comment type="caution">
    <text evidence="1">The sequence shown here is derived from an EMBL/GenBank/DDBJ whole genome shotgun (WGS) entry which is preliminary data.</text>
</comment>
<evidence type="ECO:0000313" key="2">
    <source>
        <dbReference type="Proteomes" id="UP001528920"/>
    </source>
</evidence>
<dbReference type="EMBL" id="JAKJSC010000001">
    <property type="protein sequence ID" value="MDE5418591.1"/>
    <property type="molecule type" value="Genomic_DNA"/>
</dbReference>
<evidence type="ECO:0000313" key="1">
    <source>
        <dbReference type="EMBL" id="MDE5418591.1"/>
    </source>
</evidence>
<protein>
    <recommendedName>
        <fullName evidence="3">Lipocalin-like domain-containing protein</fullName>
    </recommendedName>
</protein>
<name>A0ABT5VTH3_9BACT</name>
<accession>A0ABT5VTH3</accession>
<dbReference type="Proteomes" id="UP001528920">
    <property type="component" value="Unassembled WGS sequence"/>
</dbReference>
<sequence length="336" mass="39731">MKRALYILISLIIFNSCESSNELEGVWIGAYQIHYSSNEPSLSSMRELLDFSSNELIYKSFDYPSLEEKDTIKAFKYSLKDNKLIFDSDTFLIKNITQDSLVLSYYSTYKRDLVFKRIIKRDKKINIELKEKAFRIIGPNYSDSIDFITDSLILNIGNVFNTNYRLTKWAINSYKSFDFLVFDHFDSPPLLIEKSSENEILLKLFHTSIQDFKMTKIEKKNEISGIVGNWVWPFQDGQGFPSPPPPLSYPENIDTKLYLRIRTDSIEIEQYGKVRSEKWKLNSTNGFIYFPEKIKTKYGVWKILKLNRDELIIERNIRFYSRDKEKIKFEKIINSR</sequence>
<gene>
    <name evidence="1" type="ORF">L3049_11290</name>
</gene>
<reference evidence="1 2" key="1">
    <citation type="submission" date="2022-01" db="EMBL/GenBank/DDBJ databases">
        <title>Labilibaculum sp. nov, a marine bacterium isolated from Antarctica.</title>
        <authorList>
            <person name="Dai W."/>
        </authorList>
    </citation>
    <scope>NUCLEOTIDE SEQUENCE [LARGE SCALE GENOMIC DNA]</scope>
    <source>
        <strain evidence="1 2">DW002</strain>
    </source>
</reference>
<organism evidence="1 2">
    <name type="scientific">Paralabilibaculum antarcticum</name>
    <dbReference type="NCBI Taxonomy" id="2912572"/>
    <lineage>
        <taxon>Bacteria</taxon>
        <taxon>Pseudomonadati</taxon>
        <taxon>Bacteroidota</taxon>
        <taxon>Bacteroidia</taxon>
        <taxon>Marinilabiliales</taxon>
        <taxon>Marinifilaceae</taxon>
        <taxon>Paralabilibaculum</taxon>
    </lineage>
</organism>
<proteinExistence type="predicted"/>
<evidence type="ECO:0008006" key="3">
    <source>
        <dbReference type="Google" id="ProtNLM"/>
    </source>
</evidence>
<keyword evidence="2" id="KW-1185">Reference proteome</keyword>
<dbReference type="RefSeq" id="WP_275109917.1">
    <property type="nucleotide sequence ID" value="NZ_JAKJSC010000001.1"/>
</dbReference>